<dbReference type="InterPro" id="IPR003961">
    <property type="entry name" value="FN3_dom"/>
</dbReference>
<organism evidence="3 4">
    <name type="scientific">Marivirga sericea</name>
    <dbReference type="NCBI Taxonomy" id="1028"/>
    <lineage>
        <taxon>Bacteria</taxon>
        <taxon>Pseudomonadati</taxon>
        <taxon>Bacteroidota</taxon>
        <taxon>Cytophagia</taxon>
        <taxon>Cytophagales</taxon>
        <taxon>Marivirgaceae</taxon>
        <taxon>Marivirga</taxon>
    </lineage>
</organism>
<dbReference type="OrthoDB" id="9764953at2"/>
<dbReference type="AlphaFoldDB" id="A0A1X7KMD6"/>
<dbReference type="InterPro" id="IPR050955">
    <property type="entry name" value="Plant_Biomass_Hydrol_Est"/>
</dbReference>
<dbReference type="Gene3D" id="2.60.40.10">
    <property type="entry name" value="Immunoglobulins"/>
    <property type="match status" value="1"/>
</dbReference>
<name>A0A1X7KMD6_9BACT</name>
<dbReference type="PROSITE" id="PS50853">
    <property type="entry name" value="FN3"/>
    <property type="match status" value="1"/>
</dbReference>
<dbReference type="SMART" id="SM00060">
    <property type="entry name" value="FN3"/>
    <property type="match status" value="1"/>
</dbReference>
<dbReference type="SUPFAM" id="SSF49265">
    <property type="entry name" value="Fibronectin type III"/>
    <property type="match status" value="1"/>
</dbReference>
<dbReference type="InterPro" id="IPR013783">
    <property type="entry name" value="Ig-like_fold"/>
</dbReference>
<dbReference type="PANTHER" id="PTHR43037">
    <property type="entry name" value="UNNAMED PRODUCT-RELATED"/>
    <property type="match status" value="1"/>
</dbReference>
<gene>
    <name evidence="3" type="ORF">SAMN05661096_02830</name>
</gene>
<dbReference type="CDD" id="cd00063">
    <property type="entry name" value="FN3"/>
    <property type="match status" value="1"/>
</dbReference>
<dbReference type="Proteomes" id="UP000193804">
    <property type="component" value="Unassembled WGS sequence"/>
</dbReference>
<keyword evidence="4" id="KW-1185">Reference proteome</keyword>
<proteinExistence type="predicted"/>
<dbReference type="InterPro" id="IPR033803">
    <property type="entry name" value="CBD-like_Golvesin-Xly"/>
</dbReference>
<dbReference type="SUPFAM" id="SSF53474">
    <property type="entry name" value="alpha/beta-Hydrolases"/>
    <property type="match status" value="1"/>
</dbReference>
<dbReference type="PANTHER" id="PTHR43037:SF1">
    <property type="entry name" value="BLL1128 PROTEIN"/>
    <property type="match status" value="1"/>
</dbReference>
<dbReference type="EMBL" id="FXAW01000006">
    <property type="protein sequence ID" value="SMG41873.1"/>
    <property type="molecule type" value="Genomic_DNA"/>
</dbReference>
<feature type="domain" description="Fibronectin type-III" evidence="2">
    <location>
        <begin position="278"/>
        <end position="368"/>
    </location>
</feature>
<dbReference type="RefSeq" id="WP_085517996.1">
    <property type="nucleotide sequence ID" value="NZ_FXAW01000006.1"/>
</dbReference>
<evidence type="ECO:0000313" key="4">
    <source>
        <dbReference type="Proteomes" id="UP000193804"/>
    </source>
</evidence>
<evidence type="ECO:0000313" key="3">
    <source>
        <dbReference type="EMBL" id="SMG41873.1"/>
    </source>
</evidence>
<evidence type="ECO:0000259" key="2">
    <source>
        <dbReference type="PROSITE" id="PS50853"/>
    </source>
</evidence>
<evidence type="ECO:0000256" key="1">
    <source>
        <dbReference type="ARBA" id="ARBA00022729"/>
    </source>
</evidence>
<reference evidence="4" key="1">
    <citation type="submission" date="2017-04" db="EMBL/GenBank/DDBJ databases">
        <authorList>
            <person name="Varghese N."/>
            <person name="Submissions S."/>
        </authorList>
    </citation>
    <scope>NUCLEOTIDE SEQUENCE [LARGE SCALE GENOMIC DNA]</scope>
    <source>
        <strain evidence="4">DSM 4125</strain>
    </source>
</reference>
<dbReference type="InterPro" id="IPR036116">
    <property type="entry name" value="FN3_sf"/>
</dbReference>
<sequence>MRTHKTQFNNLLAIKKIVLASFLLLFISTFELQAQQLAKVSSNGIGFLEYLPSNYDSNADLYPAIIFLHGSGERGDGSAASLEAVKKHGPPKHIKNGETMCFDNNGVEECFIVLSPQTSRWTWVGYEMIPFVDYALETYRIDPERVYLTGLSMGGEGTWKVAYSEENTTNRFAALAPIAGRGNYQDACIVAGHELAVWAFHGENDGAISLFAGKSPINGMNLCNADPAPIFTVYEGVGHSGAWQRAYKTDNSLHSPNLYEWFLSQKRPATTHDDIPTAPDNLASGFKNDNQISLNWDDNSNNETNFLIERSISSTTNFSVIQSTESNVIQYKDTNLTPNTQYYYRTRAKNNNVYSPYSNVISVKTNEFVSNEPQSVHIIDNEHPSVSKTGDWIVSTAGGSNKYETNYLHDGNNQKAEKEITFDVELESGRYEVFAWWYAYQNRASNTPFEINSDGGTTTVYKNQKRNNAQWISLGTYDFSSNAIVKISNENTDGYVVADALKFESVETFSPQPQSELILDNQDQGVNTNGNWASSSFGGSNKYHEDYFHDGNAQKGSKSVSFSTAVSPGNYEVFARWYAYSNRATNTPFEIVSSTGSNTIIKNQQLNNAEWVSLGIYQFEEVAEVIIRNNNTDGYVVADAIKLVPTSTAAMEAKSTQPTNTEELQISSLDELTVFPNPVHNTFTINSPFEEPIRFHLKIRNQSGHLEWEQIVEELGDIKIHLDRTLINSGTKYLSIEVAGHPIKILQLLML</sequence>
<keyword evidence="1" id="KW-0732">Signal</keyword>
<accession>A0A1X7KMD6</accession>
<dbReference type="Pfam" id="PF25275">
    <property type="entry name" value="Golvesin_C"/>
    <property type="match status" value="2"/>
</dbReference>
<dbReference type="InterPro" id="IPR029058">
    <property type="entry name" value="AB_hydrolase_fold"/>
</dbReference>
<dbReference type="Gene3D" id="3.40.50.1820">
    <property type="entry name" value="alpha/beta hydrolase"/>
    <property type="match status" value="1"/>
</dbReference>
<protein>
    <recommendedName>
        <fullName evidence="2">Fibronectin type-III domain-containing protein</fullName>
    </recommendedName>
</protein>